<accession>A0A0C2W735</accession>
<proteinExistence type="inferred from homology"/>
<dbReference type="InterPro" id="IPR036314">
    <property type="entry name" value="SOD_C_sf"/>
</dbReference>
<dbReference type="InterPro" id="IPR001189">
    <property type="entry name" value="Mn/Fe_SOD"/>
</dbReference>
<dbReference type="PANTHER" id="PTHR11404:SF6">
    <property type="entry name" value="SUPEROXIDE DISMUTASE [MN], MITOCHONDRIAL"/>
    <property type="match status" value="1"/>
</dbReference>
<dbReference type="InterPro" id="IPR019831">
    <property type="entry name" value="Mn/Fe_SOD_N"/>
</dbReference>
<dbReference type="Gene3D" id="3.55.40.20">
    <property type="entry name" value="Iron/manganese superoxide dismutase, C-terminal domain"/>
    <property type="match status" value="1"/>
</dbReference>
<dbReference type="EC" id="1.15.1.1" evidence="2"/>
<evidence type="ECO:0000313" key="8">
    <source>
        <dbReference type="Proteomes" id="UP000031938"/>
    </source>
</evidence>
<reference evidence="7 8" key="1">
    <citation type="submission" date="2015-01" db="EMBL/GenBank/DDBJ databases">
        <title>Genome sequencing of Jeotgalibacillus soli.</title>
        <authorList>
            <person name="Goh K.M."/>
            <person name="Chan K.-G."/>
            <person name="Yaakop A.S."/>
            <person name="Ee R."/>
            <person name="Gan H.M."/>
            <person name="Chan C.S."/>
        </authorList>
    </citation>
    <scope>NUCLEOTIDE SEQUENCE [LARGE SCALE GENOMIC DNA]</scope>
    <source>
        <strain evidence="7 8">P9</strain>
    </source>
</reference>
<evidence type="ECO:0000256" key="4">
    <source>
        <dbReference type="ARBA" id="ARBA00023002"/>
    </source>
</evidence>
<dbReference type="GO" id="GO:0004784">
    <property type="term" value="F:superoxide dismutase activity"/>
    <property type="evidence" value="ECO:0007669"/>
    <property type="project" value="UniProtKB-EC"/>
</dbReference>
<organism evidence="7 8">
    <name type="scientific">Jeotgalibacillus soli</name>
    <dbReference type="NCBI Taxonomy" id="889306"/>
    <lineage>
        <taxon>Bacteria</taxon>
        <taxon>Bacillati</taxon>
        <taxon>Bacillota</taxon>
        <taxon>Bacilli</taxon>
        <taxon>Bacillales</taxon>
        <taxon>Caryophanaceae</taxon>
        <taxon>Jeotgalibacillus</taxon>
    </lineage>
</organism>
<dbReference type="PATRIC" id="fig|889306.3.peg.217"/>
<keyword evidence="8" id="KW-1185">Reference proteome</keyword>
<evidence type="ECO:0000256" key="5">
    <source>
        <dbReference type="SAM" id="Coils"/>
    </source>
</evidence>
<dbReference type="Gene3D" id="1.10.287.990">
    <property type="entry name" value="Fe,Mn superoxide dismutase (SOD) domain"/>
    <property type="match status" value="1"/>
</dbReference>
<comment type="caution">
    <text evidence="7">The sequence shown here is derived from an EMBL/GenBank/DDBJ whole genome shotgun (WGS) entry which is preliminary data.</text>
</comment>
<dbReference type="FunFam" id="1.10.287.990:FF:000001">
    <property type="entry name" value="Superoxide dismutase"/>
    <property type="match status" value="1"/>
</dbReference>
<dbReference type="Pfam" id="PF00081">
    <property type="entry name" value="Sod_Fe_N"/>
    <property type="match status" value="1"/>
</dbReference>
<gene>
    <name evidence="7" type="ORF">KP78_02130</name>
</gene>
<dbReference type="AlphaFoldDB" id="A0A0C2W735"/>
<feature type="domain" description="Manganese/iron superoxide dismutase N-terminal" evidence="6">
    <location>
        <begin position="52"/>
        <end position="133"/>
    </location>
</feature>
<keyword evidence="3" id="KW-0479">Metal-binding</keyword>
<sequence length="168" mass="19626">MQPLQKLGWKLKRNEDPEMAYHLSKQANNLYQQWEILSQTSSPNVSPVPIGKHQLSPLPYSYEALEPYIDRRIMRLHHDKHHQSYVDGLNKAEKEMDNARKTNQFDLIKHWEIEAAFHGTGHYLHTIFWTVMSPNGGGEPKGELAAEITRSFGSFKMFKQHFLKPQKM</sequence>
<protein>
    <recommendedName>
        <fullName evidence="2">superoxide dismutase</fullName>
        <ecNumber evidence="2">1.15.1.1</ecNumber>
    </recommendedName>
</protein>
<dbReference type="PANTHER" id="PTHR11404">
    <property type="entry name" value="SUPEROXIDE DISMUTASE 2"/>
    <property type="match status" value="1"/>
</dbReference>
<dbReference type="EMBL" id="JXRP01000006">
    <property type="protein sequence ID" value="KIL51843.1"/>
    <property type="molecule type" value="Genomic_DNA"/>
</dbReference>
<keyword evidence="5" id="KW-0175">Coiled coil</keyword>
<dbReference type="InterPro" id="IPR036324">
    <property type="entry name" value="Mn/Fe_SOD_N_sf"/>
</dbReference>
<dbReference type="GO" id="GO:0046872">
    <property type="term" value="F:metal ion binding"/>
    <property type="evidence" value="ECO:0007669"/>
    <property type="project" value="UniProtKB-KW"/>
</dbReference>
<evidence type="ECO:0000256" key="1">
    <source>
        <dbReference type="ARBA" id="ARBA00008714"/>
    </source>
</evidence>
<feature type="coiled-coil region" evidence="5">
    <location>
        <begin position="82"/>
        <end position="109"/>
    </location>
</feature>
<dbReference type="Proteomes" id="UP000031938">
    <property type="component" value="Unassembled WGS sequence"/>
</dbReference>
<dbReference type="InterPro" id="IPR050265">
    <property type="entry name" value="Fe/Mn_Superoxide_Dismutase"/>
</dbReference>
<dbReference type="STRING" id="889306.KP78_02130"/>
<name>A0A0C2W735_9BACL</name>
<evidence type="ECO:0000256" key="3">
    <source>
        <dbReference type="ARBA" id="ARBA00022723"/>
    </source>
</evidence>
<dbReference type="PRINTS" id="PR01703">
    <property type="entry name" value="MNSODISMTASE"/>
</dbReference>
<evidence type="ECO:0000256" key="2">
    <source>
        <dbReference type="ARBA" id="ARBA00012682"/>
    </source>
</evidence>
<evidence type="ECO:0000259" key="6">
    <source>
        <dbReference type="Pfam" id="PF00081"/>
    </source>
</evidence>
<dbReference type="SUPFAM" id="SSF54719">
    <property type="entry name" value="Fe,Mn superoxide dismutase (SOD), C-terminal domain"/>
    <property type="match status" value="1"/>
</dbReference>
<dbReference type="SUPFAM" id="SSF46609">
    <property type="entry name" value="Fe,Mn superoxide dismutase (SOD), N-terminal domain"/>
    <property type="match status" value="1"/>
</dbReference>
<keyword evidence="4 7" id="KW-0560">Oxidoreductase</keyword>
<evidence type="ECO:0000313" key="7">
    <source>
        <dbReference type="EMBL" id="KIL51843.1"/>
    </source>
</evidence>
<comment type="similarity">
    <text evidence="1">Belongs to the iron/manganese superoxide dismutase family.</text>
</comment>